<evidence type="ECO:0000313" key="1">
    <source>
        <dbReference type="EMBL" id="SVE29163.1"/>
    </source>
</evidence>
<feature type="non-terminal residue" evidence="1">
    <location>
        <position position="23"/>
    </location>
</feature>
<reference evidence="1" key="1">
    <citation type="submission" date="2018-05" db="EMBL/GenBank/DDBJ databases">
        <authorList>
            <person name="Lanie J.A."/>
            <person name="Ng W.-L."/>
            <person name="Kazmierczak K.M."/>
            <person name="Andrzejewski T.M."/>
            <person name="Davidsen T.M."/>
            <person name="Wayne K.J."/>
            <person name="Tettelin H."/>
            <person name="Glass J.I."/>
            <person name="Rusch D."/>
            <person name="Podicherti R."/>
            <person name="Tsui H.-C.T."/>
            <person name="Winkler M.E."/>
        </authorList>
    </citation>
    <scope>NUCLEOTIDE SEQUENCE</scope>
</reference>
<organism evidence="1">
    <name type="scientific">marine metagenome</name>
    <dbReference type="NCBI Taxonomy" id="408172"/>
    <lineage>
        <taxon>unclassified sequences</taxon>
        <taxon>metagenomes</taxon>
        <taxon>ecological metagenomes</taxon>
    </lineage>
</organism>
<protein>
    <submittedName>
        <fullName evidence="1">Uncharacterized protein</fullName>
    </submittedName>
</protein>
<proteinExistence type="predicted"/>
<accession>A0A383CAT4</accession>
<sequence length="23" mass="2527">MTKTNSQTLDHVTLAVLQNGLNQ</sequence>
<gene>
    <name evidence="1" type="ORF">METZ01_LOCUS482017</name>
</gene>
<dbReference type="EMBL" id="UINC01207179">
    <property type="protein sequence ID" value="SVE29163.1"/>
    <property type="molecule type" value="Genomic_DNA"/>
</dbReference>
<name>A0A383CAT4_9ZZZZ</name>
<dbReference type="AlphaFoldDB" id="A0A383CAT4"/>